<keyword evidence="1" id="KW-0812">Transmembrane</keyword>
<feature type="transmembrane region" description="Helical" evidence="1">
    <location>
        <begin position="189"/>
        <end position="212"/>
    </location>
</feature>
<feature type="transmembrane region" description="Helical" evidence="1">
    <location>
        <begin position="12"/>
        <end position="30"/>
    </location>
</feature>
<evidence type="ECO:0000256" key="1">
    <source>
        <dbReference type="SAM" id="Phobius"/>
    </source>
</evidence>
<dbReference type="AlphaFoldDB" id="B3RZP4"/>
<reference evidence="2 3" key="1">
    <citation type="journal article" date="2008" name="Nature">
        <title>The Trichoplax genome and the nature of placozoans.</title>
        <authorList>
            <person name="Srivastava M."/>
            <person name="Begovic E."/>
            <person name="Chapman J."/>
            <person name="Putnam N.H."/>
            <person name="Hellsten U."/>
            <person name="Kawashima T."/>
            <person name="Kuo A."/>
            <person name="Mitros T."/>
            <person name="Salamov A."/>
            <person name="Carpenter M.L."/>
            <person name="Signorovitch A.Y."/>
            <person name="Moreno M.A."/>
            <person name="Kamm K."/>
            <person name="Grimwood J."/>
            <person name="Schmutz J."/>
            <person name="Shapiro H."/>
            <person name="Grigoriev I.V."/>
            <person name="Buss L.W."/>
            <person name="Schierwater B."/>
            <person name="Dellaporta S.L."/>
            <person name="Rokhsar D.S."/>
        </authorList>
    </citation>
    <scope>NUCLEOTIDE SEQUENCE [LARGE SCALE GENOMIC DNA]</scope>
    <source>
        <strain evidence="2 3">Grell-BS-1999</strain>
    </source>
</reference>
<dbReference type="EMBL" id="DS985246">
    <property type="protein sequence ID" value="EDV24240.1"/>
    <property type="molecule type" value="Genomic_DNA"/>
</dbReference>
<evidence type="ECO:0000313" key="2">
    <source>
        <dbReference type="EMBL" id="EDV24240.1"/>
    </source>
</evidence>
<keyword evidence="1" id="KW-0472">Membrane</keyword>
<dbReference type="KEGG" id="tad:TRIADDRAFT_57528"/>
<dbReference type="HOGENOM" id="CLU_032511_0_1_1"/>
<name>B3RZP4_TRIAD</name>
<dbReference type="PANTHER" id="PTHR22168:SF3">
    <property type="entry name" value="TRANSMEMBRANE PROTEIN 26"/>
    <property type="match status" value="1"/>
</dbReference>
<dbReference type="CTD" id="6754979"/>
<keyword evidence="1" id="KW-1133">Transmembrane helix</keyword>
<dbReference type="PANTHER" id="PTHR22168">
    <property type="entry name" value="TMEM26 PROTEIN"/>
    <property type="match status" value="1"/>
</dbReference>
<feature type="transmembrane region" description="Helical" evidence="1">
    <location>
        <begin position="272"/>
        <end position="296"/>
    </location>
</feature>
<feature type="transmembrane region" description="Helical" evidence="1">
    <location>
        <begin position="64"/>
        <end position="85"/>
    </location>
</feature>
<dbReference type="RefSeq" id="XP_002113766.1">
    <property type="nucleotide sequence ID" value="XM_002113730.1"/>
</dbReference>
<organism evidence="2 3">
    <name type="scientific">Trichoplax adhaerens</name>
    <name type="common">Trichoplax reptans</name>
    <dbReference type="NCBI Taxonomy" id="10228"/>
    <lineage>
        <taxon>Eukaryota</taxon>
        <taxon>Metazoa</taxon>
        <taxon>Placozoa</taxon>
        <taxon>Uniplacotomia</taxon>
        <taxon>Trichoplacea</taxon>
        <taxon>Trichoplacidae</taxon>
        <taxon>Trichoplax</taxon>
    </lineage>
</organism>
<keyword evidence="3" id="KW-1185">Reference proteome</keyword>
<dbReference type="OrthoDB" id="10042902at2759"/>
<accession>B3RZP4</accession>
<feature type="transmembrane region" description="Helical" evidence="1">
    <location>
        <begin position="36"/>
        <end position="57"/>
    </location>
</feature>
<gene>
    <name evidence="2" type="ORF">TRIADDRAFT_57528</name>
</gene>
<sequence>MGNTTWRILKGVVARTLYAGHAALAIYRVFRETGNAYYFALTTSIALLLVEGVITLYFRDGRDLGWFSPSVFIYLCGLVPSVWILELSAADSAQNLTLQCLAAQQSAQSQPQSSGFQQLYSALQQKENWLLAVEQGTLFILIIGRWLAPLGKLSRNQRSQLLLIYIGTAADIIELFETFKEPIVRSNRLLVMVIMAAWSWSLLQYTVVYVSFKSNTKGSRVHVRPDEMGSNNSVRRTRSEDASAIGCCHPEIVTPLTALIMQDCPFLALRFYLLYLGVMSPMLLFFTAKNILILLLQMYRLIIVCNDSEEVRASTWANDGKREEISLEIVD</sequence>
<dbReference type="FunCoup" id="B3RZP4">
    <property type="interactions" value="11"/>
</dbReference>
<dbReference type="OMA" id="CCGIDVW"/>
<dbReference type="GeneID" id="6754979"/>
<dbReference type="InParanoid" id="B3RZP4"/>
<dbReference type="PhylomeDB" id="B3RZP4"/>
<feature type="transmembrane region" description="Helical" evidence="1">
    <location>
        <begin position="129"/>
        <end position="148"/>
    </location>
</feature>
<dbReference type="Proteomes" id="UP000009022">
    <property type="component" value="Unassembled WGS sequence"/>
</dbReference>
<evidence type="ECO:0008006" key="4">
    <source>
        <dbReference type="Google" id="ProtNLM"/>
    </source>
</evidence>
<protein>
    <recommendedName>
        <fullName evidence="4">Transmembrane protein 26</fullName>
    </recommendedName>
</protein>
<dbReference type="eggNOG" id="KOG4610">
    <property type="taxonomic scope" value="Eukaryota"/>
</dbReference>
<evidence type="ECO:0000313" key="3">
    <source>
        <dbReference type="Proteomes" id="UP000009022"/>
    </source>
</evidence>
<dbReference type="Pfam" id="PF09772">
    <property type="entry name" value="Tmem26"/>
    <property type="match status" value="1"/>
</dbReference>
<proteinExistence type="predicted"/>
<dbReference type="InterPro" id="IPR019169">
    <property type="entry name" value="Transmembrane_26"/>
</dbReference>